<feature type="transmembrane region" description="Helical" evidence="1">
    <location>
        <begin position="53"/>
        <end position="78"/>
    </location>
</feature>
<evidence type="ECO:0000256" key="1">
    <source>
        <dbReference type="SAM" id="Phobius"/>
    </source>
</evidence>
<dbReference type="AlphaFoldDB" id="A0A3N1P7G1"/>
<comment type="caution">
    <text evidence="2">The sequence shown here is derived from an EMBL/GenBank/DDBJ whole genome shotgun (WGS) entry which is preliminary data.</text>
</comment>
<protein>
    <submittedName>
        <fullName evidence="2">Uncharacterized protein</fullName>
    </submittedName>
</protein>
<keyword evidence="1" id="KW-1133">Transmembrane helix</keyword>
<evidence type="ECO:0000313" key="2">
    <source>
        <dbReference type="EMBL" id="ROQ20686.1"/>
    </source>
</evidence>
<dbReference type="RefSeq" id="WP_246004354.1">
    <property type="nucleotide sequence ID" value="NZ_JBHYFO010000004.1"/>
</dbReference>
<feature type="transmembrane region" description="Helical" evidence="1">
    <location>
        <begin position="24"/>
        <end position="41"/>
    </location>
</feature>
<proteinExistence type="predicted"/>
<keyword evidence="1" id="KW-0812">Transmembrane</keyword>
<accession>A0A3N1P7G1</accession>
<sequence>MKHSWLAALKAHYTGSLEQGFRQFRLGVSLFFLGVVGLYIANTLIEPSIEQELVVLASLLVGGAGFIWAMMAHLRMLIGRLIRFFSR</sequence>
<evidence type="ECO:0000313" key="3">
    <source>
        <dbReference type="Proteomes" id="UP000273643"/>
    </source>
</evidence>
<organism evidence="2 3">
    <name type="scientific">Marinimicrobium koreense</name>
    <dbReference type="NCBI Taxonomy" id="306545"/>
    <lineage>
        <taxon>Bacteria</taxon>
        <taxon>Pseudomonadati</taxon>
        <taxon>Pseudomonadota</taxon>
        <taxon>Gammaproteobacteria</taxon>
        <taxon>Cellvibrionales</taxon>
        <taxon>Cellvibrionaceae</taxon>
        <taxon>Marinimicrobium</taxon>
    </lineage>
</organism>
<keyword evidence="1" id="KW-0472">Membrane</keyword>
<dbReference type="EMBL" id="RJUK01000001">
    <property type="protein sequence ID" value="ROQ20686.1"/>
    <property type="molecule type" value="Genomic_DNA"/>
</dbReference>
<reference evidence="2 3" key="1">
    <citation type="submission" date="2018-11" db="EMBL/GenBank/DDBJ databases">
        <title>Genomic Encyclopedia of Type Strains, Phase IV (KMG-IV): sequencing the most valuable type-strain genomes for metagenomic binning, comparative biology and taxonomic classification.</title>
        <authorList>
            <person name="Goeker M."/>
        </authorList>
    </citation>
    <scope>NUCLEOTIDE SEQUENCE [LARGE SCALE GENOMIC DNA]</scope>
    <source>
        <strain evidence="2 3">DSM 16974</strain>
    </source>
</reference>
<keyword evidence="3" id="KW-1185">Reference proteome</keyword>
<gene>
    <name evidence="2" type="ORF">EDC38_1299</name>
</gene>
<name>A0A3N1P7G1_9GAMM</name>
<dbReference type="Proteomes" id="UP000273643">
    <property type="component" value="Unassembled WGS sequence"/>
</dbReference>